<feature type="domain" description="Transcription regulator TrmB N-terminal" evidence="1">
    <location>
        <begin position="348"/>
        <end position="411"/>
    </location>
</feature>
<dbReference type="InterPro" id="IPR007421">
    <property type="entry name" value="Schlafen_AlbA_2_dom"/>
</dbReference>
<dbReference type="Gene3D" id="3.30.950.30">
    <property type="entry name" value="Schlafen, AAA domain"/>
    <property type="match status" value="1"/>
</dbReference>
<dbReference type="PANTHER" id="PTHR30595">
    <property type="entry name" value="GLPR-RELATED TRANSCRIPTIONAL REPRESSOR"/>
    <property type="match status" value="1"/>
</dbReference>
<dbReference type="Gene3D" id="1.10.10.10">
    <property type="entry name" value="Winged helix-like DNA-binding domain superfamily/Winged helix DNA-binding domain"/>
    <property type="match status" value="1"/>
</dbReference>
<dbReference type="RefSeq" id="WP_154514810.1">
    <property type="nucleotide sequence ID" value="NZ_VUNM01000006.1"/>
</dbReference>
<dbReference type="Pfam" id="PF01978">
    <property type="entry name" value="TrmB"/>
    <property type="match status" value="1"/>
</dbReference>
<dbReference type="Gene3D" id="3.30.565.60">
    <property type="match status" value="1"/>
</dbReference>
<reference evidence="3 4" key="1">
    <citation type="submission" date="2019-08" db="EMBL/GenBank/DDBJ databases">
        <title>In-depth cultivation of the pig gut microbiome towards novel bacterial diversity and tailored functional studies.</title>
        <authorList>
            <person name="Wylensek D."/>
            <person name="Hitch T.C.A."/>
            <person name="Clavel T."/>
        </authorList>
    </citation>
    <scope>NUCLEOTIDE SEQUENCE [LARGE SCALE GENOMIC DNA]</scope>
    <source>
        <strain evidence="3 4">CA-Schmier-601-WT-3</strain>
    </source>
</reference>
<gene>
    <name evidence="3" type="ORF">FYJ79_04270</name>
</gene>
<dbReference type="PANTHER" id="PTHR30595:SF6">
    <property type="entry name" value="SCHLAFEN ALBA-2 DOMAIN-CONTAINING PROTEIN"/>
    <property type="match status" value="1"/>
</dbReference>
<dbReference type="InterPro" id="IPR038461">
    <property type="entry name" value="Schlafen_AlbA_2_dom_sf"/>
</dbReference>
<feature type="domain" description="Schlafen AlbA-2" evidence="2">
    <location>
        <begin position="4"/>
        <end position="109"/>
    </location>
</feature>
<evidence type="ECO:0000259" key="2">
    <source>
        <dbReference type="Pfam" id="PF04326"/>
    </source>
</evidence>
<dbReference type="Pfam" id="PF04326">
    <property type="entry name" value="SLFN_AlbA_2"/>
    <property type="match status" value="1"/>
</dbReference>
<protein>
    <submittedName>
        <fullName evidence="3">AAA family ATPase</fullName>
    </submittedName>
</protein>
<sequence>MERENKTLEYKETLTKSFLKTVSAYANYGTGRIIFGVNDDGVIVGINDLDQLCLNIENSINDNITPHPSYRLTQDHDKHLIILTVEEGLDKPYYYKNKAYCRKDSSTIEIDRIELNRLILEGMNVNYEDLQAQNQDLTFHVLESYFQKQLGIKDFNKDTLITLGLYDYHKGYNKCAELFADKNDCKGIDIMRFGESEDVVLDRRTFEHASLLTLFEKTEEVFSLYYSQEIINGMTRERKYLIPQKAFREALANAIVHRSYDNNAHINIAMHPEYITITSPNGLSEEAYENGNISVLRNPKIGNIFFRLRYIESFGTGIRRIKALYNDSLMKPEFILTPSTISITLPILKEINLTKDELRIYNILSIHGEMRREEIEKELHVNKSKCIRLLNKLISQQLVEKIGQSSAIKYKLK</sequence>
<dbReference type="EMBL" id="VUNM01000006">
    <property type="protein sequence ID" value="MST88798.1"/>
    <property type="molecule type" value="Genomic_DNA"/>
</dbReference>
<dbReference type="SUPFAM" id="SSF46785">
    <property type="entry name" value="Winged helix' DNA-binding domain"/>
    <property type="match status" value="1"/>
</dbReference>
<evidence type="ECO:0000313" key="3">
    <source>
        <dbReference type="EMBL" id="MST88798.1"/>
    </source>
</evidence>
<accession>A0A844FS71</accession>
<name>A0A844FS71_9FIRM</name>
<dbReference type="Proteomes" id="UP000442619">
    <property type="component" value="Unassembled WGS sequence"/>
</dbReference>
<evidence type="ECO:0000259" key="1">
    <source>
        <dbReference type="Pfam" id="PF01978"/>
    </source>
</evidence>
<proteinExistence type="predicted"/>
<dbReference type="Pfam" id="PF13749">
    <property type="entry name" value="HATPase_c_4"/>
    <property type="match status" value="1"/>
</dbReference>
<keyword evidence="4" id="KW-1185">Reference proteome</keyword>
<organism evidence="3 4">
    <name type="scientific">Sharpea porci</name>
    <dbReference type="NCBI Taxonomy" id="2652286"/>
    <lineage>
        <taxon>Bacteria</taxon>
        <taxon>Bacillati</taxon>
        <taxon>Bacillota</taxon>
        <taxon>Erysipelotrichia</taxon>
        <taxon>Erysipelotrichales</taxon>
        <taxon>Coprobacillaceae</taxon>
        <taxon>Sharpea</taxon>
    </lineage>
</organism>
<comment type="caution">
    <text evidence="3">The sequence shown here is derived from an EMBL/GenBank/DDBJ whole genome shotgun (WGS) entry which is preliminary data.</text>
</comment>
<dbReference type="InterPro" id="IPR002831">
    <property type="entry name" value="Tscrpt_reg_TrmB_N"/>
</dbReference>
<dbReference type="InterPro" id="IPR036390">
    <property type="entry name" value="WH_DNA-bd_sf"/>
</dbReference>
<dbReference type="AlphaFoldDB" id="A0A844FS71"/>
<dbReference type="InterPro" id="IPR038475">
    <property type="entry name" value="RecG_C_sf"/>
</dbReference>
<evidence type="ECO:0000313" key="4">
    <source>
        <dbReference type="Proteomes" id="UP000442619"/>
    </source>
</evidence>
<dbReference type="InterPro" id="IPR036388">
    <property type="entry name" value="WH-like_DNA-bd_sf"/>
</dbReference>